<accession>A0A835I079</accession>
<gene>
    <name evidence="1" type="ORF">IFM89_006046</name>
</gene>
<sequence length="123" mass="13729">MRKPGTDKLAELGFTGRLHTNHHQTRRKYVFGGQCTVITDFAIVSQRLTQVVNAIAFWFWHNCATHHLTKFSVYRLAAAQRTELDLSLIPGLVECVAIVDPVSLALSAKILLQTKSLDARAVN</sequence>
<organism evidence="1 2">
    <name type="scientific">Coptis chinensis</name>
    <dbReference type="NCBI Taxonomy" id="261450"/>
    <lineage>
        <taxon>Eukaryota</taxon>
        <taxon>Viridiplantae</taxon>
        <taxon>Streptophyta</taxon>
        <taxon>Embryophyta</taxon>
        <taxon>Tracheophyta</taxon>
        <taxon>Spermatophyta</taxon>
        <taxon>Magnoliopsida</taxon>
        <taxon>Ranunculales</taxon>
        <taxon>Ranunculaceae</taxon>
        <taxon>Coptidoideae</taxon>
        <taxon>Coptis</taxon>
    </lineage>
</organism>
<protein>
    <submittedName>
        <fullName evidence="1">Uncharacterized protein</fullName>
    </submittedName>
</protein>
<dbReference type="EMBL" id="JADFTS010000004">
    <property type="protein sequence ID" value="KAF9608119.1"/>
    <property type="molecule type" value="Genomic_DNA"/>
</dbReference>
<proteinExistence type="predicted"/>
<evidence type="ECO:0000313" key="1">
    <source>
        <dbReference type="EMBL" id="KAF9608119.1"/>
    </source>
</evidence>
<comment type="caution">
    <text evidence="1">The sequence shown here is derived from an EMBL/GenBank/DDBJ whole genome shotgun (WGS) entry which is preliminary data.</text>
</comment>
<dbReference type="AlphaFoldDB" id="A0A835I079"/>
<evidence type="ECO:0000313" key="2">
    <source>
        <dbReference type="Proteomes" id="UP000631114"/>
    </source>
</evidence>
<keyword evidence="2" id="KW-1185">Reference proteome</keyword>
<name>A0A835I079_9MAGN</name>
<dbReference type="Proteomes" id="UP000631114">
    <property type="component" value="Unassembled WGS sequence"/>
</dbReference>
<reference evidence="1 2" key="1">
    <citation type="submission" date="2020-10" db="EMBL/GenBank/DDBJ databases">
        <title>The Coptis chinensis genome and diversification of protoberbering-type alkaloids.</title>
        <authorList>
            <person name="Wang B."/>
            <person name="Shu S."/>
            <person name="Song C."/>
            <person name="Liu Y."/>
        </authorList>
    </citation>
    <scope>NUCLEOTIDE SEQUENCE [LARGE SCALE GENOMIC DNA]</scope>
    <source>
        <strain evidence="1">HL-2020</strain>
        <tissue evidence="1">Leaf</tissue>
    </source>
</reference>